<protein>
    <submittedName>
        <fullName evidence="3">Uncharacterized protein</fullName>
    </submittedName>
</protein>
<dbReference type="AlphaFoldDB" id="A0AAP0B868"/>
<feature type="region of interest" description="Disordered" evidence="1">
    <location>
        <begin position="127"/>
        <end position="148"/>
    </location>
</feature>
<sequence>MRGRAVAAPAIAVEPLVVEGSLSSLGYDRHFPKKWRSACSNPSSSIAQPDRSPPSTLPRNSANAGEVRRKWQGNKLSMKRAQTPRQHPKPPATIKEEKTREVDNLRRHAKSARKAKLHALSRKRAKEYCQRSTEARHARPSSSVAESYNSKGGEAWRVGHHQDPSGVPRLSALIAILQCANTLSPGPSIFSGHNLGESTSSLVASIFLHLVAILDPSIFVPIIMFLAWIDTPPVLILEKKALEGGFTEKKARLRRAVLSAARL</sequence>
<evidence type="ECO:0000313" key="3">
    <source>
        <dbReference type="EMBL" id="KAK8931287.1"/>
    </source>
</evidence>
<feature type="transmembrane region" description="Helical" evidence="2">
    <location>
        <begin position="206"/>
        <end position="229"/>
    </location>
</feature>
<feature type="region of interest" description="Disordered" evidence="1">
    <location>
        <begin position="34"/>
        <end position="107"/>
    </location>
</feature>
<dbReference type="Proteomes" id="UP001418222">
    <property type="component" value="Unassembled WGS sequence"/>
</dbReference>
<organism evidence="3 4">
    <name type="scientific">Platanthera zijinensis</name>
    <dbReference type="NCBI Taxonomy" id="2320716"/>
    <lineage>
        <taxon>Eukaryota</taxon>
        <taxon>Viridiplantae</taxon>
        <taxon>Streptophyta</taxon>
        <taxon>Embryophyta</taxon>
        <taxon>Tracheophyta</taxon>
        <taxon>Spermatophyta</taxon>
        <taxon>Magnoliopsida</taxon>
        <taxon>Liliopsida</taxon>
        <taxon>Asparagales</taxon>
        <taxon>Orchidaceae</taxon>
        <taxon>Orchidoideae</taxon>
        <taxon>Orchideae</taxon>
        <taxon>Orchidinae</taxon>
        <taxon>Platanthera</taxon>
    </lineage>
</organism>
<keyword evidence="2" id="KW-1133">Transmembrane helix</keyword>
<feature type="compositionally biased region" description="Basic and acidic residues" evidence="1">
    <location>
        <begin position="127"/>
        <end position="137"/>
    </location>
</feature>
<evidence type="ECO:0000313" key="4">
    <source>
        <dbReference type="Proteomes" id="UP001418222"/>
    </source>
</evidence>
<feature type="compositionally biased region" description="Basic and acidic residues" evidence="1">
    <location>
        <begin position="94"/>
        <end position="106"/>
    </location>
</feature>
<evidence type="ECO:0000256" key="1">
    <source>
        <dbReference type="SAM" id="MobiDB-lite"/>
    </source>
</evidence>
<keyword evidence="2" id="KW-0812">Transmembrane</keyword>
<accession>A0AAP0B868</accession>
<gene>
    <name evidence="3" type="ORF">KSP39_PZI016689</name>
</gene>
<feature type="compositionally biased region" description="Polar residues" evidence="1">
    <location>
        <begin position="38"/>
        <end position="50"/>
    </location>
</feature>
<comment type="caution">
    <text evidence="3">The sequence shown here is derived from an EMBL/GenBank/DDBJ whole genome shotgun (WGS) entry which is preliminary data.</text>
</comment>
<proteinExistence type="predicted"/>
<evidence type="ECO:0000256" key="2">
    <source>
        <dbReference type="SAM" id="Phobius"/>
    </source>
</evidence>
<keyword evidence="2" id="KW-0472">Membrane</keyword>
<name>A0AAP0B868_9ASPA</name>
<reference evidence="3 4" key="1">
    <citation type="journal article" date="2022" name="Nat. Plants">
        <title>Genomes of leafy and leafless Platanthera orchids illuminate the evolution of mycoheterotrophy.</title>
        <authorList>
            <person name="Li M.H."/>
            <person name="Liu K.W."/>
            <person name="Li Z."/>
            <person name="Lu H.C."/>
            <person name="Ye Q.L."/>
            <person name="Zhang D."/>
            <person name="Wang J.Y."/>
            <person name="Li Y.F."/>
            <person name="Zhong Z.M."/>
            <person name="Liu X."/>
            <person name="Yu X."/>
            <person name="Liu D.K."/>
            <person name="Tu X.D."/>
            <person name="Liu B."/>
            <person name="Hao Y."/>
            <person name="Liao X.Y."/>
            <person name="Jiang Y.T."/>
            <person name="Sun W.H."/>
            <person name="Chen J."/>
            <person name="Chen Y.Q."/>
            <person name="Ai Y."/>
            <person name="Zhai J.W."/>
            <person name="Wu S.S."/>
            <person name="Zhou Z."/>
            <person name="Hsiao Y.Y."/>
            <person name="Wu W.L."/>
            <person name="Chen Y.Y."/>
            <person name="Lin Y.F."/>
            <person name="Hsu J.L."/>
            <person name="Li C.Y."/>
            <person name="Wang Z.W."/>
            <person name="Zhao X."/>
            <person name="Zhong W.Y."/>
            <person name="Ma X.K."/>
            <person name="Ma L."/>
            <person name="Huang J."/>
            <person name="Chen G.Z."/>
            <person name="Huang M.Z."/>
            <person name="Huang L."/>
            <person name="Peng D.H."/>
            <person name="Luo Y.B."/>
            <person name="Zou S.Q."/>
            <person name="Chen S.P."/>
            <person name="Lan S."/>
            <person name="Tsai W.C."/>
            <person name="Van de Peer Y."/>
            <person name="Liu Z.J."/>
        </authorList>
    </citation>
    <scope>NUCLEOTIDE SEQUENCE [LARGE SCALE GENOMIC DNA]</scope>
    <source>
        <strain evidence="3">Lor287</strain>
    </source>
</reference>
<keyword evidence="4" id="KW-1185">Reference proteome</keyword>
<dbReference type="EMBL" id="JBBWWQ010000014">
    <property type="protein sequence ID" value="KAK8931287.1"/>
    <property type="molecule type" value="Genomic_DNA"/>
</dbReference>